<keyword evidence="3" id="KW-0418">Kinase</keyword>
<dbReference type="Gene3D" id="3.90.1200.10">
    <property type="match status" value="1"/>
</dbReference>
<sequence>MQSLESQESPFRGLEWVEETFGFEPRWTVEPEPGAIKQTVQALRPSSAVEVTFLAQGAFNKIYNVSIDNEPFIVRVSLPVDPRYKLTSEVATMDWVRHVTSLPIPRIIAYQPSRDNPIGFEWMLMTKMPGKPFGEIWKSLSFAVKACLIRELAASSACLFRNQLRGIGNIYGETSVVDNSTPSEQILPPRELINTKISVPAKGSAPNAGSSPTTKNSGALLFNPPDNGSPAGALPDVGRIVSMLFFWDSHIHQDIPRGPFRSSKDWITARLSFNENDCHSALNKHSAGDLDSDAEDEVDVAKRTLKIIDNLKSLLPLVFPTDDDDDSEPSMIFHTDLSRHNILVDDNGKMTGVLDWECVSAVPLWKACSYPSFLEERPRRLEPKTEEYAPEDTGEPSEVYFEHLWQYEATLLRDIFIDEMRKLDPGWVEVFDKSQVKRDFDYAAAYCDSWISARDIEAWIGDITTDMNNARSLGDRIWS</sequence>
<reference evidence="3" key="1">
    <citation type="journal article" date="2014" name="Nat. Commun.">
        <title>Multiple recent horizontal transfers of a large genomic region in cheese making fungi.</title>
        <authorList>
            <person name="Cheeseman K."/>
            <person name="Ropars J."/>
            <person name="Renault P."/>
            <person name="Dupont J."/>
            <person name="Gouzy J."/>
            <person name="Branca A."/>
            <person name="Abraham A.L."/>
            <person name="Ceppi M."/>
            <person name="Conseiller E."/>
            <person name="Debuchy R."/>
            <person name="Malagnac F."/>
            <person name="Goarin A."/>
            <person name="Silar P."/>
            <person name="Lacoste S."/>
            <person name="Sallet E."/>
            <person name="Bensimon A."/>
            <person name="Giraud T."/>
            <person name="Brygoo Y."/>
        </authorList>
    </citation>
    <scope>NUCLEOTIDE SEQUENCE [LARGE SCALE GENOMIC DNA]</scope>
    <source>
        <strain evidence="3">FM164</strain>
    </source>
</reference>
<dbReference type="OrthoDB" id="428260at2759"/>
<dbReference type="InterPro" id="IPR011009">
    <property type="entry name" value="Kinase-like_dom_sf"/>
</dbReference>
<proteinExistence type="predicted"/>
<organism evidence="3 4">
    <name type="scientific">Penicillium roqueforti (strain FM164)</name>
    <dbReference type="NCBI Taxonomy" id="1365484"/>
    <lineage>
        <taxon>Eukaryota</taxon>
        <taxon>Fungi</taxon>
        <taxon>Dikarya</taxon>
        <taxon>Ascomycota</taxon>
        <taxon>Pezizomycotina</taxon>
        <taxon>Eurotiomycetes</taxon>
        <taxon>Eurotiomycetidae</taxon>
        <taxon>Eurotiales</taxon>
        <taxon>Aspergillaceae</taxon>
        <taxon>Penicillium</taxon>
    </lineage>
</organism>
<dbReference type="AlphaFoldDB" id="W6QGC4"/>
<dbReference type="EMBL" id="HG792018">
    <property type="protein sequence ID" value="CDM35465.1"/>
    <property type="molecule type" value="Genomic_DNA"/>
</dbReference>
<dbReference type="PANTHER" id="PTHR21310:SF13">
    <property type="entry name" value="AMINOGLYCOSIDE PHOSPHOTRANSFERASE DOMAIN-CONTAINING PROTEIN"/>
    <property type="match status" value="1"/>
</dbReference>
<feature type="domain" description="Aminoglycoside phosphotransferase" evidence="2">
    <location>
        <begin position="292"/>
        <end position="360"/>
    </location>
</feature>
<evidence type="ECO:0000313" key="4">
    <source>
        <dbReference type="Proteomes" id="UP000030686"/>
    </source>
</evidence>
<gene>
    <name evidence="3" type="ORF">PROQFM164_S04g000346</name>
</gene>
<dbReference type="OMA" id="LWKACSY"/>
<accession>W6QGC4</accession>
<feature type="domain" description="Aminoglycoside phosphotransferase" evidence="2">
    <location>
        <begin position="51"/>
        <end position="153"/>
    </location>
</feature>
<dbReference type="PANTHER" id="PTHR21310">
    <property type="entry name" value="AMINOGLYCOSIDE PHOSPHOTRANSFERASE-RELATED-RELATED"/>
    <property type="match status" value="1"/>
</dbReference>
<protein>
    <submittedName>
        <fullName evidence="3">Protein kinase-like domain</fullName>
    </submittedName>
</protein>
<dbReference type="GO" id="GO:0016301">
    <property type="term" value="F:kinase activity"/>
    <property type="evidence" value="ECO:0007669"/>
    <property type="project" value="UniProtKB-KW"/>
</dbReference>
<dbReference type="Proteomes" id="UP000030686">
    <property type="component" value="Unassembled WGS sequence"/>
</dbReference>
<evidence type="ECO:0000313" key="3">
    <source>
        <dbReference type="EMBL" id="CDM35465.1"/>
    </source>
</evidence>
<name>W6QGC4_PENRF</name>
<dbReference type="InterPro" id="IPR051678">
    <property type="entry name" value="AGP_Transferase"/>
</dbReference>
<feature type="compositionally biased region" description="Polar residues" evidence="1">
    <location>
        <begin position="207"/>
        <end position="217"/>
    </location>
</feature>
<keyword evidence="4" id="KW-1185">Reference proteome</keyword>
<dbReference type="InterPro" id="IPR002575">
    <property type="entry name" value="Aminoglycoside_PTrfase"/>
</dbReference>
<evidence type="ECO:0000256" key="1">
    <source>
        <dbReference type="SAM" id="MobiDB-lite"/>
    </source>
</evidence>
<dbReference type="Pfam" id="PF01636">
    <property type="entry name" value="APH"/>
    <property type="match status" value="2"/>
</dbReference>
<evidence type="ECO:0000259" key="2">
    <source>
        <dbReference type="Pfam" id="PF01636"/>
    </source>
</evidence>
<dbReference type="SUPFAM" id="SSF56112">
    <property type="entry name" value="Protein kinase-like (PK-like)"/>
    <property type="match status" value="1"/>
</dbReference>
<feature type="region of interest" description="Disordered" evidence="1">
    <location>
        <begin position="200"/>
        <end position="224"/>
    </location>
</feature>
<keyword evidence="3" id="KW-0808">Transferase</keyword>
<dbReference type="STRING" id="1365484.W6QGC4"/>